<dbReference type="PANTHER" id="PTHR43792">
    <property type="entry name" value="GNAT FAMILY, PUTATIVE (AFU_ORTHOLOGUE AFUA_3G00765)-RELATED-RELATED"/>
    <property type="match status" value="1"/>
</dbReference>
<dbReference type="SUPFAM" id="SSF55729">
    <property type="entry name" value="Acyl-CoA N-acyltransferases (Nat)"/>
    <property type="match status" value="1"/>
</dbReference>
<evidence type="ECO:0000259" key="1">
    <source>
        <dbReference type="PROSITE" id="PS51186"/>
    </source>
</evidence>
<keyword evidence="3" id="KW-1185">Reference proteome</keyword>
<dbReference type="GO" id="GO:0008999">
    <property type="term" value="F:protein-N-terminal-alanine acetyltransferase activity"/>
    <property type="evidence" value="ECO:0007669"/>
    <property type="project" value="TreeGrafter"/>
</dbReference>
<dbReference type="GO" id="GO:0005737">
    <property type="term" value="C:cytoplasm"/>
    <property type="evidence" value="ECO:0007669"/>
    <property type="project" value="TreeGrafter"/>
</dbReference>
<dbReference type="InterPro" id="IPR018961">
    <property type="entry name" value="DnaJ_homolog_subfam-C_membr-28"/>
</dbReference>
<name>A0A923L4T9_9BACI</name>
<dbReference type="CDD" id="cd04301">
    <property type="entry name" value="NAT_SF"/>
    <property type="match status" value="1"/>
</dbReference>
<dbReference type="AlphaFoldDB" id="A0A923L4T9"/>
<accession>A0A923L4T9</accession>
<dbReference type="PROSITE" id="PS51186">
    <property type="entry name" value="GNAT"/>
    <property type="match status" value="1"/>
</dbReference>
<dbReference type="InterPro" id="IPR016181">
    <property type="entry name" value="Acyl_CoA_acyltransferase"/>
</dbReference>
<comment type="caution">
    <text evidence="2">The sequence shown here is derived from an EMBL/GenBank/DDBJ whole genome shotgun (WGS) entry which is preliminary data.</text>
</comment>
<evidence type="ECO:0000313" key="2">
    <source>
        <dbReference type="EMBL" id="MBC5636477.1"/>
    </source>
</evidence>
<dbReference type="Pfam" id="PF09350">
    <property type="entry name" value="DJC28_CD"/>
    <property type="match status" value="1"/>
</dbReference>
<evidence type="ECO:0000313" key="3">
    <source>
        <dbReference type="Proteomes" id="UP000637359"/>
    </source>
</evidence>
<dbReference type="Gene3D" id="3.40.630.30">
    <property type="match status" value="1"/>
</dbReference>
<gene>
    <name evidence="2" type="ORF">H8S33_06520</name>
</gene>
<dbReference type="Proteomes" id="UP000637359">
    <property type="component" value="Unassembled WGS sequence"/>
</dbReference>
<dbReference type="PANTHER" id="PTHR43792:SF9">
    <property type="entry name" value="RIBOSOMAL-PROTEIN-ALANINE ACETYLTRANSFERASE"/>
    <property type="match status" value="1"/>
</dbReference>
<organism evidence="2 3">
    <name type="scientific">Ornithinibacillus hominis</name>
    <dbReference type="NCBI Taxonomy" id="2763055"/>
    <lineage>
        <taxon>Bacteria</taxon>
        <taxon>Bacillati</taxon>
        <taxon>Bacillota</taxon>
        <taxon>Bacilli</taxon>
        <taxon>Bacillales</taxon>
        <taxon>Bacillaceae</taxon>
        <taxon>Ornithinibacillus</taxon>
    </lineage>
</organism>
<dbReference type="RefSeq" id="WP_186869190.1">
    <property type="nucleotide sequence ID" value="NZ_JACOOL010000004.1"/>
</dbReference>
<feature type="domain" description="N-acetyltransferase" evidence="1">
    <location>
        <begin position="49"/>
        <end position="214"/>
    </location>
</feature>
<dbReference type="InterPro" id="IPR000182">
    <property type="entry name" value="GNAT_dom"/>
</dbReference>
<proteinExistence type="predicted"/>
<dbReference type="InterPro" id="IPR051531">
    <property type="entry name" value="N-acetyltransferase"/>
</dbReference>
<dbReference type="Pfam" id="PF13302">
    <property type="entry name" value="Acetyltransf_3"/>
    <property type="match status" value="1"/>
</dbReference>
<dbReference type="EMBL" id="JACOOL010000004">
    <property type="protein sequence ID" value="MBC5636477.1"/>
    <property type="molecule type" value="Genomic_DNA"/>
</dbReference>
<protein>
    <submittedName>
        <fullName evidence="2">GNAT family N-acetyltransferase</fullName>
    </submittedName>
</protein>
<sequence>MTQITGINRGVLQDFPFRKSNSNAIRNRGLTRWESEQMEKFPIRYTKRLQLVEIDHQYDQAIFDVLSRDDVTRYYGRESMVSIEEAQEMIDHFHMIFHSGRGIRWGIIWRETSSFIGTIGIHNYSSVMKRAEVGFELHPDYWRKGILSEALNNVLEYCFVEMGLHRVGAITFPANDASNKLLEKAGFTHEGVLRGYLFQNNQSHDANVLSLLKPEWRRRKYEKDAPVQYTDHMTEIVKRAEAEGDFDNLPGKGKRLDLGPNYLNPSEAQMYKTLKDNHILPHWVELANEIDRLKESLPGVEGKERRKLVKEINKKIKAYNYACPPSLQKNKVDQS</sequence>
<reference evidence="2" key="1">
    <citation type="submission" date="2020-08" db="EMBL/GenBank/DDBJ databases">
        <title>Genome public.</title>
        <authorList>
            <person name="Liu C."/>
            <person name="Sun Q."/>
        </authorList>
    </citation>
    <scope>NUCLEOTIDE SEQUENCE</scope>
    <source>
        <strain evidence="2">BX22</strain>
    </source>
</reference>